<keyword evidence="4" id="KW-1185">Reference proteome</keyword>
<protein>
    <submittedName>
        <fullName evidence="3">ATP-binding protein</fullName>
    </submittedName>
</protein>
<proteinExistence type="predicted"/>
<dbReference type="Gene3D" id="3.30.565.10">
    <property type="entry name" value="Histidine kinase-like ATPase, C-terminal domain"/>
    <property type="match status" value="1"/>
</dbReference>
<dbReference type="InterPro" id="IPR036890">
    <property type="entry name" value="HATPase_C_sf"/>
</dbReference>
<dbReference type="SUPFAM" id="SSF55874">
    <property type="entry name" value="ATPase domain of HSP90 chaperone/DNA topoisomerase II/histidine kinase"/>
    <property type="match status" value="1"/>
</dbReference>
<dbReference type="Pfam" id="PF13581">
    <property type="entry name" value="HATPase_c_2"/>
    <property type="match status" value="1"/>
</dbReference>
<dbReference type="PANTHER" id="PTHR35526">
    <property type="entry name" value="ANTI-SIGMA-F FACTOR RSBW-RELATED"/>
    <property type="match status" value="1"/>
</dbReference>
<dbReference type="PANTHER" id="PTHR35526:SF3">
    <property type="entry name" value="ANTI-SIGMA-F FACTOR RSBW"/>
    <property type="match status" value="1"/>
</dbReference>
<name>A0ABT2K3Y2_9ACTN</name>
<evidence type="ECO:0000259" key="2">
    <source>
        <dbReference type="Pfam" id="PF13581"/>
    </source>
</evidence>
<organism evidence="3 4">
    <name type="scientific">Streptomyces gossypii</name>
    <dbReference type="NCBI Taxonomy" id="2883101"/>
    <lineage>
        <taxon>Bacteria</taxon>
        <taxon>Bacillati</taxon>
        <taxon>Actinomycetota</taxon>
        <taxon>Actinomycetes</taxon>
        <taxon>Kitasatosporales</taxon>
        <taxon>Streptomycetaceae</taxon>
        <taxon>Streptomyces</taxon>
    </lineage>
</organism>
<dbReference type="RefSeq" id="WP_260221478.1">
    <property type="nucleotide sequence ID" value="NZ_JAJAGO010000018.1"/>
</dbReference>
<dbReference type="InterPro" id="IPR003594">
    <property type="entry name" value="HATPase_dom"/>
</dbReference>
<feature type="domain" description="Histidine kinase/HSP90-like ATPase" evidence="2">
    <location>
        <begin position="22"/>
        <end position="132"/>
    </location>
</feature>
<dbReference type="InterPro" id="IPR050267">
    <property type="entry name" value="Anti-sigma-factor_SerPK"/>
</dbReference>
<dbReference type="CDD" id="cd16936">
    <property type="entry name" value="HATPase_RsbW-like"/>
    <property type="match status" value="1"/>
</dbReference>
<dbReference type="EMBL" id="JAJAGO010000018">
    <property type="protein sequence ID" value="MCT2594174.1"/>
    <property type="molecule type" value="Genomic_DNA"/>
</dbReference>
<keyword evidence="1" id="KW-0723">Serine/threonine-protein kinase</keyword>
<keyword evidence="1" id="KW-0418">Kinase</keyword>
<keyword evidence="1" id="KW-0808">Transferase</keyword>
<evidence type="ECO:0000313" key="3">
    <source>
        <dbReference type="EMBL" id="MCT2594174.1"/>
    </source>
</evidence>
<gene>
    <name evidence="3" type="ORF">LHJ74_30415</name>
</gene>
<comment type="caution">
    <text evidence="3">The sequence shown here is derived from an EMBL/GenBank/DDBJ whole genome shotgun (WGS) entry which is preliminary data.</text>
</comment>
<sequence length="143" mass="16100">MSVTHRADETDHASYSWQLIVKLEELAHFRRLAGCVMREWGQCRRVREMVLHGVTELLANVHQHADDPRCLLEIVWRGEAIHVTVFDGSSRLPVVEKPDWCSESGRGLWLLREMADGFGYGPAPGGKRVWIRVEVGDVAAGGI</sequence>
<keyword evidence="3" id="KW-0547">Nucleotide-binding</keyword>
<accession>A0ABT2K3Y2</accession>
<dbReference type="Proteomes" id="UP001156389">
    <property type="component" value="Unassembled WGS sequence"/>
</dbReference>
<dbReference type="GO" id="GO:0005524">
    <property type="term" value="F:ATP binding"/>
    <property type="evidence" value="ECO:0007669"/>
    <property type="project" value="UniProtKB-KW"/>
</dbReference>
<keyword evidence="3" id="KW-0067">ATP-binding</keyword>
<evidence type="ECO:0000256" key="1">
    <source>
        <dbReference type="ARBA" id="ARBA00022527"/>
    </source>
</evidence>
<evidence type="ECO:0000313" key="4">
    <source>
        <dbReference type="Proteomes" id="UP001156389"/>
    </source>
</evidence>
<reference evidence="3 4" key="1">
    <citation type="submission" date="2021-10" db="EMBL/GenBank/DDBJ databases">
        <title>Streptomyces gossypii sp. nov., isolated from soil collected from cotton field.</title>
        <authorList>
            <person name="Ge X."/>
            <person name="Chen X."/>
            <person name="Liu W."/>
        </authorList>
    </citation>
    <scope>NUCLEOTIDE SEQUENCE [LARGE SCALE GENOMIC DNA]</scope>
    <source>
        <strain evidence="3 4">N2-109</strain>
    </source>
</reference>